<organism evidence="2 3">
    <name type="scientific">Heligmosomoides polygyrus</name>
    <name type="common">Parasitic roundworm</name>
    <dbReference type="NCBI Taxonomy" id="6339"/>
    <lineage>
        <taxon>Eukaryota</taxon>
        <taxon>Metazoa</taxon>
        <taxon>Ecdysozoa</taxon>
        <taxon>Nematoda</taxon>
        <taxon>Chromadorea</taxon>
        <taxon>Rhabditida</taxon>
        <taxon>Rhabditina</taxon>
        <taxon>Rhabditomorpha</taxon>
        <taxon>Strongyloidea</taxon>
        <taxon>Heligmosomidae</taxon>
        <taxon>Heligmosomoides</taxon>
    </lineage>
</organism>
<protein>
    <submittedName>
        <fullName evidence="3">FHA domain-containing protein</fullName>
    </submittedName>
</protein>
<reference evidence="1 2" key="1">
    <citation type="submission" date="2018-11" db="EMBL/GenBank/DDBJ databases">
        <authorList>
            <consortium name="Pathogen Informatics"/>
        </authorList>
    </citation>
    <scope>NUCLEOTIDE SEQUENCE [LARGE SCALE GENOMIC DNA]</scope>
</reference>
<evidence type="ECO:0000313" key="2">
    <source>
        <dbReference type="Proteomes" id="UP000050761"/>
    </source>
</evidence>
<name>A0A183F9P9_HELPZ</name>
<evidence type="ECO:0000313" key="1">
    <source>
        <dbReference type="EMBL" id="VDO29088.1"/>
    </source>
</evidence>
<dbReference type="WBParaSite" id="HPBE_0000289101-mRNA-1">
    <property type="protein sequence ID" value="HPBE_0000289101-mRNA-1"/>
    <property type="gene ID" value="HPBE_0000289101"/>
</dbReference>
<accession>A0A3P7XH04</accession>
<dbReference type="EMBL" id="UZAH01005363">
    <property type="protein sequence ID" value="VDO29088.1"/>
    <property type="molecule type" value="Genomic_DNA"/>
</dbReference>
<dbReference type="OrthoDB" id="10434626at2759"/>
<keyword evidence="2" id="KW-1185">Reference proteome</keyword>
<gene>
    <name evidence="1" type="ORF">HPBE_LOCUS2892</name>
</gene>
<evidence type="ECO:0000313" key="3">
    <source>
        <dbReference type="WBParaSite" id="HPBE_0000289101-mRNA-1"/>
    </source>
</evidence>
<reference evidence="3" key="2">
    <citation type="submission" date="2019-09" db="UniProtKB">
        <authorList>
            <consortium name="WormBaseParasite"/>
        </authorList>
    </citation>
    <scope>IDENTIFICATION</scope>
</reference>
<dbReference type="Proteomes" id="UP000050761">
    <property type="component" value="Unassembled WGS sequence"/>
</dbReference>
<sequence length="97" mass="11077">MSFQVNDKNYRLPLQSTVDTLVGEQFTVIHRDHRRGGRLIVNPKVSNCHYRFFSNDTQGAISNCDGRIVSSVVLGRPTMLRRRFRADAAYSSETDTE</sequence>
<proteinExistence type="predicted"/>
<accession>A0A183F9P9</accession>
<dbReference type="AlphaFoldDB" id="A0A183F9P9"/>